<organism evidence="7 8">
    <name type="scientific">Adineta steineri</name>
    <dbReference type="NCBI Taxonomy" id="433720"/>
    <lineage>
        <taxon>Eukaryota</taxon>
        <taxon>Metazoa</taxon>
        <taxon>Spiralia</taxon>
        <taxon>Gnathifera</taxon>
        <taxon>Rotifera</taxon>
        <taxon>Eurotatoria</taxon>
        <taxon>Bdelloidea</taxon>
        <taxon>Adinetida</taxon>
        <taxon>Adinetidae</taxon>
        <taxon>Adineta</taxon>
    </lineage>
</organism>
<feature type="region of interest" description="Disordered" evidence="5">
    <location>
        <begin position="1"/>
        <end position="25"/>
    </location>
</feature>
<dbReference type="FunFam" id="3.30.1370.10:FF:000009">
    <property type="entry name" value="RNA-binding protein PNO1"/>
    <property type="match status" value="2"/>
</dbReference>
<dbReference type="InterPro" id="IPR041174">
    <property type="entry name" value="KRR1-like_KH1"/>
</dbReference>
<evidence type="ECO:0000256" key="2">
    <source>
        <dbReference type="ARBA" id="ARBA00007515"/>
    </source>
</evidence>
<sequence>METPEEFKTQRPDRKRKRDTVEAENATMDTAEQNVSVQFPQINPAQLEDQTDGFRKITIPAHRYTPLKENWMKIYSPVVEYLHLQIRFNLKTRCVEIRTSEQTEDSQALQKGADFVKAFALGFEVEDALALIRLDDLFLESFEINDVKPLKGDNLSRAIGRIAGKNGRTKFAIENATRCRIVLAEDKIHILGSYQNIANARTSICNLILGSPPSKVYGKLRNVAARTAETDFVKAFALGFEVEDALALIRLDDLFLESFEINDVKPLKGDNLSRAIGRIAGKNGRTKFAIENATRCRIVLAEDKIHILGSYQNIANARTSICNLILGSPPSKVYGKLRNVAARTAESF</sequence>
<keyword evidence="3" id="KW-0694">RNA-binding</keyword>
<dbReference type="FunFam" id="3.30.1370.10:FF:000048">
    <property type="entry name" value="RNA-binding protein PNO1 isoform X2"/>
    <property type="match status" value="1"/>
</dbReference>
<evidence type="ECO:0000256" key="5">
    <source>
        <dbReference type="SAM" id="MobiDB-lite"/>
    </source>
</evidence>
<dbReference type="AlphaFoldDB" id="A0A814ZR40"/>
<dbReference type="Gene3D" id="3.30.1370.10">
    <property type="entry name" value="K Homology domain, type 1"/>
    <property type="match status" value="3"/>
</dbReference>
<dbReference type="PANTHER" id="PTHR12826:SF13">
    <property type="entry name" value="RNA-BINDING PROTEIN PNO1"/>
    <property type="match status" value="1"/>
</dbReference>
<dbReference type="Proteomes" id="UP000663860">
    <property type="component" value="Unassembled WGS sequence"/>
</dbReference>
<accession>A0A814ZR40</accession>
<dbReference type="GO" id="GO:0003723">
    <property type="term" value="F:RNA binding"/>
    <property type="evidence" value="ECO:0007669"/>
    <property type="project" value="UniProtKB-KW"/>
</dbReference>
<comment type="subcellular location">
    <subcellularLocation>
        <location evidence="1">Nucleus</location>
        <location evidence="1">Nucleolus</location>
    </subcellularLocation>
</comment>
<evidence type="ECO:0000256" key="4">
    <source>
        <dbReference type="ARBA" id="ARBA00023242"/>
    </source>
</evidence>
<dbReference type="CDD" id="cd22392">
    <property type="entry name" value="KH-I_PNO1_rpt2"/>
    <property type="match status" value="2"/>
</dbReference>
<dbReference type="PANTHER" id="PTHR12826">
    <property type="entry name" value="RIBONUCLEASE Y"/>
    <property type="match status" value="1"/>
</dbReference>
<feature type="domain" description="K Homology" evidence="6">
    <location>
        <begin position="136"/>
        <end position="209"/>
    </location>
</feature>
<proteinExistence type="inferred from homology"/>
<feature type="compositionally biased region" description="Basic and acidic residues" evidence="5">
    <location>
        <begin position="1"/>
        <end position="12"/>
    </location>
</feature>
<reference evidence="7" key="1">
    <citation type="submission" date="2021-02" db="EMBL/GenBank/DDBJ databases">
        <authorList>
            <person name="Nowell W R."/>
        </authorList>
    </citation>
    <scope>NUCLEOTIDE SEQUENCE</scope>
</reference>
<comment type="caution">
    <text evidence="7">The sequence shown here is derived from an EMBL/GenBank/DDBJ whole genome shotgun (WGS) entry which is preliminary data.</text>
</comment>
<dbReference type="InterPro" id="IPR004087">
    <property type="entry name" value="KH_dom"/>
</dbReference>
<dbReference type="GO" id="GO:0042254">
    <property type="term" value="P:ribosome biogenesis"/>
    <property type="evidence" value="ECO:0007669"/>
    <property type="project" value="UniProtKB-ARBA"/>
</dbReference>
<dbReference type="SUPFAM" id="SSF54791">
    <property type="entry name" value="Eukaryotic type KH-domain (KH-domain type I)"/>
    <property type="match status" value="2"/>
</dbReference>
<evidence type="ECO:0000256" key="3">
    <source>
        <dbReference type="ARBA" id="ARBA00022884"/>
    </source>
</evidence>
<dbReference type="GO" id="GO:0005730">
    <property type="term" value="C:nucleolus"/>
    <property type="evidence" value="ECO:0007669"/>
    <property type="project" value="UniProtKB-SubCell"/>
</dbReference>
<dbReference type="InterPro" id="IPR055211">
    <property type="entry name" value="KH_PNO1_2nd"/>
</dbReference>
<name>A0A814ZR40_9BILA</name>
<dbReference type="InterPro" id="IPR055212">
    <property type="entry name" value="KH-I_PNO1_first"/>
</dbReference>
<dbReference type="EMBL" id="CAJNOE010000501">
    <property type="protein sequence ID" value="CAF1246714.1"/>
    <property type="molecule type" value="Genomic_DNA"/>
</dbReference>
<dbReference type="Pfam" id="PF17903">
    <property type="entry name" value="KH_KRR1_1st"/>
    <property type="match status" value="1"/>
</dbReference>
<feature type="domain" description="K Homology" evidence="6">
    <location>
        <begin position="253"/>
        <end position="326"/>
    </location>
</feature>
<dbReference type="Pfam" id="PF22891">
    <property type="entry name" value="KH_PNO1_2nd"/>
    <property type="match status" value="2"/>
</dbReference>
<dbReference type="InterPro" id="IPR036612">
    <property type="entry name" value="KH_dom_type_1_sf"/>
</dbReference>
<evidence type="ECO:0000313" key="8">
    <source>
        <dbReference type="Proteomes" id="UP000663860"/>
    </source>
</evidence>
<evidence type="ECO:0000313" key="7">
    <source>
        <dbReference type="EMBL" id="CAF1246714.1"/>
    </source>
</evidence>
<dbReference type="CDD" id="cd22391">
    <property type="entry name" value="KH-I_PNO1_rpt1"/>
    <property type="match status" value="1"/>
</dbReference>
<comment type="similarity">
    <text evidence="2">Belongs to the PNO1 family.</text>
</comment>
<keyword evidence="4" id="KW-0539">Nucleus</keyword>
<dbReference type="SMART" id="SM00322">
    <property type="entry name" value="KH"/>
    <property type="match status" value="2"/>
</dbReference>
<protein>
    <recommendedName>
        <fullName evidence="6">K Homology domain-containing protein</fullName>
    </recommendedName>
</protein>
<evidence type="ECO:0000259" key="6">
    <source>
        <dbReference type="SMART" id="SM00322"/>
    </source>
</evidence>
<evidence type="ECO:0000256" key="1">
    <source>
        <dbReference type="ARBA" id="ARBA00004604"/>
    </source>
</evidence>
<gene>
    <name evidence="7" type="ORF">IZO911_LOCUS31112</name>
</gene>